<evidence type="ECO:0000256" key="5">
    <source>
        <dbReference type="ARBA" id="ARBA00023002"/>
    </source>
</evidence>
<dbReference type="InterPro" id="IPR023209">
    <property type="entry name" value="DAO"/>
</dbReference>
<proteinExistence type="inferred from homology"/>
<dbReference type="PIRSF" id="PIRSF000189">
    <property type="entry name" value="D-aa_oxidase"/>
    <property type="match status" value="1"/>
</dbReference>
<comment type="caution">
    <text evidence="9">The sequence shown here is derived from an EMBL/GenBank/DDBJ whole genome shotgun (WGS) entry which is preliminary data.</text>
</comment>
<sequence length="380" mass="42394">MTNHPHHKHERPLVAVIGAGVVGLTTALLLQCNHYDVTIISDEFPWEDKPRPDYASPKAGAHWRSMCDEDDERAKGYDTVSYRTFQELAKNPESGVKIRDAIDYFDFNPTGHEGQDPWWSKIVDDFKKIPSTNAAFPIAYSYKTPVITPNIYLRFLLHQFKEAGGHVQHRKLSHVAEAALWVGTKPRPIKIIVNCTGFQARHLGGVNDLRNFQTRGQTAVVRASWIHETVTWISKSGSIMYVIPRSNGEVVLGGSHESYQNNESVSGTKTTHILKTIVDRYPKILTPGSSAAYAASPDLLSKFDIVDQKVGFRPSRIGGFRVEVEHGRTGTGQHVLIAHNYGHGGAGYQSSWGTAQDTLELIQKAEKETVDEQPLEFARL</sequence>
<dbReference type="GO" id="GO:0003884">
    <property type="term" value="F:D-amino-acid oxidase activity"/>
    <property type="evidence" value="ECO:0007669"/>
    <property type="project" value="InterPro"/>
</dbReference>
<dbReference type="Gene3D" id="3.30.9.10">
    <property type="entry name" value="D-Amino Acid Oxidase, subunit A, domain 2"/>
    <property type="match status" value="1"/>
</dbReference>
<evidence type="ECO:0000256" key="6">
    <source>
        <dbReference type="PIRSR" id="PIRSR000189-1"/>
    </source>
</evidence>
<accession>A0A9P5S9V3</accession>
<feature type="transmembrane region" description="Helical" evidence="7">
    <location>
        <begin position="12"/>
        <end position="30"/>
    </location>
</feature>
<comment type="cofactor">
    <cofactor evidence="1 6">
        <name>FAD</name>
        <dbReference type="ChEBI" id="CHEBI:57692"/>
    </cofactor>
</comment>
<dbReference type="GO" id="GO:0005737">
    <property type="term" value="C:cytoplasm"/>
    <property type="evidence" value="ECO:0007669"/>
    <property type="project" value="TreeGrafter"/>
</dbReference>
<evidence type="ECO:0000313" key="9">
    <source>
        <dbReference type="EMBL" id="KAF9157127.1"/>
    </source>
</evidence>
<evidence type="ECO:0000259" key="8">
    <source>
        <dbReference type="Pfam" id="PF01266"/>
    </source>
</evidence>
<name>A0A9P5S9V3_9FUNG</name>
<dbReference type="InterPro" id="IPR006076">
    <property type="entry name" value="FAD-dep_OxRdtase"/>
</dbReference>
<feature type="binding site" evidence="6">
    <location>
        <position position="345"/>
    </location>
    <ligand>
        <name>D-dopa</name>
        <dbReference type="ChEBI" id="CHEBI:149689"/>
    </ligand>
</feature>
<dbReference type="GO" id="GO:0071949">
    <property type="term" value="F:FAD binding"/>
    <property type="evidence" value="ECO:0007669"/>
    <property type="project" value="InterPro"/>
</dbReference>
<keyword evidence="10" id="KW-1185">Reference proteome</keyword>
<keyword evidence="5" id="KW-0560">Oxidoreductase</keyword>
<evidence type="ECO:0000256" key="2">
    <source>
        <dbReference type="ARBA" id="ARBA00006730"/>
    </source>
</evidence>
<dbReference type="PANTHER" id="PTHR11530:SF11">
    <property type="entry name" value="D-ASPARTATE OXIDASE"/>
    <property type="match status" value="1"/>
</dbReference>
<keyword evidence="7" id="KW-1133">Transmembrane helix</keyword>
<evidence type="ECO:0000256" key="3">
    <source>
        <dbReference type="ARBA" id="ARBA00022630"/>
    </source>
</evidence>
<feature type="domain" description="FAD dependent oxidoreductase" evidence="8">
    <location>
        <begin position="14"/>
        <end position="359"/>
    </location>
</feature>
<keyword evidence="7" id="KW-0812">Transmembrane</keyword>
<dbReference type="SUPFAM" id="SSF51971">
    <property type="entry name" value="Nucleotide-binding domain"/>
    <property type="match status" value="1"/>
</dbReference>
<evidence type="ECO:0000256" key="1">
    <source>
        <dbReference type="ARBA" id="ARBA00001974"/>
    </source>
</evidence>
<comment type="similarity">
    <text evidence="2">Belongs to the DAMOX/DASOX family.</text>
</comment>
<gene>
    <name evidence="9" type="ORF">BG015_000020</name>
</gene>
<dbReference type="Proteomes" id="UP000748756">
    <property type="component" value="Unassembled WGS sequence"/>
</dbReference>
<keyword evidence="3" id="KW-0285">Flavoprotein</keyword>
<dbReference type="SUPFAM" id="SSF54373">
    <property type="entry name" value="FAD-linked reductases, C-terminal domain"/>
    <property type="match status" value="1"/>
</dbReference>
<keyword evidence="4 6" id="KW-0274">FAD</keyword>
<reference evidence="9" key="1">
    <citation type="journal article" date="2020" name="Fungal Divers.">
        <title>Resolving the Mortierellaceae phylogeny through synthesis of multi-gene phylogenetics and phylogenomics.</title>
        <authorList>
            <person name="Vandepol N."/>
            <person name="Liber J."/>
            <person name="Desiro A."/>
            <person name="Na H."/>
            <person name="Kennedy M."/>
            <person name="Barry K."/>
            <person name="Grigoriev I.V."/>
            <person name="Miller A.N."/>
            <person name="O'Donnell K."/>
            <person name="Stajich J.E."/>
            <person name="Bonito G."/>
        </authorList>
    </citation>
    <scope>NUCLEOTIDE SEQUENCE</scope>
    <source>
        <strain evidence="9">NRRL 6426</strain>
    </source>
</reference>
<dbReference type="OrthoDB" id="2015447at2759"/>
<evidence type="ECO:0000256" key="7">
    <source>
        <dbReference type="SAM" id="Phobius"/>
    </source>
</evidence>
<keyword evidence="7" id="KW-0472">Membrane</keyword>
<dbReference type="EMBL" id="JAAAUQ010000001">
    <property type="protein sequence ID" value="KAF9157127.1"/>
    <property type="molecule type" value="Genomic_DNA"/>
</dbReference>
<dbReference type="Pfam" id="PF01266">
    <property type="entry name" value="DAO"/>
    <property type="match status" value="1"/>
</dbReference>
<dbReference type="Gene3D" id="3.40.50.720">
    <property type="entry name" value="NAD(P)-binding Rossmann-like Domain"/>
    <property type="match status" value="1"/>
</dbReference>
<feature type="binding site" evidence="6">
    <location>
        <position position="313"/>
    </location>
    <ligand>
        <name>D-serine</name>
        <dbReference type="ChEBI" id="CHEBI:35247"/>
    </ligand>
</feature>
<dbReference type="GO" id="GO:0019478">
    <property type="term" value="P:D-amino acid catabolic process"/>
    <property type="evidence" value="ECO:0007669"/>
    <property type="project" value="TreeGrafter"/>
</dbReference>
<evidence type="ECO:0000256" key="4">
    <source>
        <dbReference type="ARBA" id="ARBA00022827"/>
    </source>
</evidence>
<organism evidence="9 10">
    <name type="scientific">Linnemannia schmuckeri</name>
    <dbReference type="NCBI Taxonomy" id="64567"/>
    <lineage>
        <taxon>Eukaryota</taxon>
        <taxon>Fungi</taxon>
        <taxon>Fungi incertae sedis</taxon>
        <taxon>Mucoromycota</taxon>
        <taxon>Mortierellomycotina</taxon>
        <taxon>Mortierellomycetes</taxon>
        <taxon>Mortierellales</taxon>
        <taxon>Mortierellaceae</taxon>
        <taxon>Linnemannia</taxon>
    </lineage>
</organism>
<feature type="binding site" evidence="6">
    <location>
        <position position="196"/>
    </location>
    <ligand>
        <name>FAD</name>
        <dbReference type="ChEBI" id="CHEBI:57692"/>
    </ligand>
</feature>
<dbReference type="AlphaFoldDB" id="A0A9P5S9V3"/>
<feature type="binding site" evidence="6">
    <location>
        <position position="241"/>
    </location>
    <ligand>
        <name>D-dopa</name>
        <dbReference type="ChEBI" id="CHEBI:149689"/>
    </ligand>
</feature>
<dbReference type="PANTHER" id="PTHR11530">
    <property type="entry name" value="D-AMINO ACID OXIDASE"/>
    <property type="match status" value="1"/>
</dbReference>
<evidence type="ECO:0000313" key="10">
    <source>
        <dbReference type="Proteomes" id="UP000748756"/>
    </source>
</evidence>
<protein>
    <recommendedName>
        <fullName evidence="8">FAD dependent oxidoreductase domain-containing protein</fullName>
    </recommendedName>
</protein>